<dbReference type="RefSeq" id="WP_115130996.1">
    <property type="nucleotide sequence ID" value="NZ_CP022601.1"/>
</dbReference>
<evidence type="ECO:0000313" key="2">
    <source>
        <dbReference type="Proteomes" id="UP000255411"/>
    </source>
</evidence>
<sequence length="156" mass="18299">MTIVSWFIILFAGFLYLALRISEIKEKQKQAQILQLNFPTITADIEQVIEESATVSGQKLLFDSRYIRFLQSSNDNRSHLVSFPIMLPKKPDINEESYIQQVFLTQFSKYLAESTTYKNWSDKGQELIVTPQFGKLLRYNNQYYLNLEIQFSYSSN</sequence>
<protein>
    <submittedName>
        <fullName evidence="1">Uncharacterized protein</fullName>
    </submittedName>
</protein>
<name>A0A345VMW7_9STRE</name>
<dbReference type="Proteomes" id="UP000255411">
    <property type="component" value="Chromosome"/>
</dbReference>
<proteinExistence type="predicted"/>
<evidence type="ECO:0000313" key="1">
    <source>
        <dbReference type="EMBL" id="AXJ14069.1"/>
    </source>
</evidence>
<accession>A0A345VMW7</accession>
<organism evidence="1 2">
    <name type="scientific">Streptococcus pluranimalium</name>
    <dbReference type="NCBI Taxonomy" id="82348"/>
    <lineage>
        <taxon>Bacteria</taxon>
        <taxon>Bacillati</taxon>
        <taxon>Bacillota</taxon>
        <taxon>Bacilli</taxon>
        <taxon>Lactobacillales</taxon>
        <taxon>Streptococcaceae</taxon>
        <taxon>Streptococcus</taxon>
    </lineage>
</organism>
<reference evidence="1 2" key="1">
    <citation type="submission" date="2017-07" db="EMBL/GenBank/DDBJ databases">
        <title>Streptococcus pluranimalium as cause of bovine abortion.</title>
        <authorList>
            <person name="Rodriguez Campos S."/>
            <person name="Gobeli Brawand S."/>
            <person name="Brodard I."/>
            <person name="Rychener L."/>
            <person name="Perreten V."/>
        </authorList>
    </citation>
    <scope>NUCLEOTIDE SEQUENCE [LARGE SCALE GENOMIC DNA]</scope>
    <source>
        <strain evidence="1 2">14A0014</strain>
    </source>
</reference>
<gene>
    <name evidence="1" type="ORF">Sp14A_21870</name>
</gene>
<dbReference type="AlphaFoldDB" id="A0A345VMW7"/>
<dbReference type="EMBL" id="CP022601">
    <property type="protein sequence ID" value="AXJ14069.1"/>
    <property type="molecule type" value="Genomic_DNA"/>
</dbReference>